<reference evidence="3 4" key="1">
    <citation type="journal article" date="2021" name="Nat. Commun.">
        <title>Genetic determinants of endophytism in the Arabidopsis root mycobiome.</title>
        <authorList>
            <person name="Mesny F."/>
            <person name="Miyauchi S."/>
            <person name="Thiergart T."/>
            <person name="Pickel B."/>
            <person name="Atanasova L."/>
            <person name="Karlsson M."/>
            <person name="Huettel B."/>
            <person name="Barry K.W."/>
            <person name="Haridas S."/>
            <person name="Chen C."/>
            <person name="Bauer D."/>
            <person name="Andreopoulos W."/>
            <person name="Pangilinan J."/>
            <person name="LaButti K."/>
            <person name="Riley R."/>
            <person name="Lipzen A."/>
            <person name="Clum A."/>
            <person name="Drula E."/>
            <person name="Henrissat B."/>
            <person name="Kohler A."/>
            <person name="Grigoriev I.V."/>
            <person name="Martin F.M."/>
            <person name="Hacquard S."/>
        </authorList>
    </citation>
    <scope>NUCLEOTIDE SEQUENCE [LARGE SCALE GENOMIC DNA]</scope>
    <source>
        <strain evidence="3 4">MPI-SDFR-AT-0080</strain>
    </source>
</reference>
<dbReference type="Gene3D" id="3.40.50.1820">
    <property type="entry name" value="alpha/beta hydrolase"/>
    <property type="match status" value="1"/>
</dbReference>
<keyword evidence="4" id="KW-1185">Reference proteome</keyword>
<feature type="chain" id="PRO_5046813193" evidence="1">
    <location>
        <begin position="19"/>
        <end position="417"/>
    </location>
</feature>
<feature type="signal peptide" evidence="1">
    <location>
        <begin position="1"/>
        <end position="18"/>
    </location>
</feature>
<dbReference type="SUPFAM" id="SSF53474">
    <property type="entry name" value="alpha/beta-Hydrolases"/>
    <property type="match status" value="1"/>
</dbReference>
<dbReference type="Pfam" id="PF12697">
    <property type="entry name" value="Abhydrolase_6"/>
    <property type="match status" value="1"/>
</dbReference>
<comment type="caution">
    <text evidence="3">The sequence shown here is derived from an EMBL/GenBank/DDBJ whole genome shotgun (WGS) entry which is preliminary data.</text>
</comment>
<evidence type="ECO:0000259" key="2">
    <source>
        <dbReference type="Pfam" id="PF12697"/>
    </source>
</evidence>
<name>A0ABQ8GME1_9PEZI</name>
<protein>
    <submittedName>
        <fullName evidence="3">Alpha/Beta hydrolase protein</fullName>
    </submittedName>
</protein>
<dbReference type="Proteomes" id="UP000774617">
    <property type="component" value="Unassembled WGS sequence"/>
</dbReference>
<organism evidence="3 4">
    <name type="scientific">Macrophomina phaseolina</name>
    <dbReference type="NCBI Taxonomy" id="35725"/>
    <lineage>
        <taxon>Eukaryota</taxon>
        <taxon>Fungi</taxon>
        <taxon>Dikarya</taxon>
        <taxon>Ascomycota</taxon>
        <taxon>Pezizomycotina</taxon>
        <taxon>Dothideomycetes</taxon>
        <taxon>Dothideomycetes incertae sedis</taxon>
        <taxon>Botryosphaeriales</taxon>
        <taxon>Botryosphaeriaceae</taxon>
        <taxon>Macrophomina</taxon>
    </lineage>
</organism>
<evidence type="ECO:0000256" key="1">
    <source>
        <dbReference type="SAM" id="SignalP"/>
    </source>
</evidence>
<feature type="domain" description="AB hydrolase-1" evidence="2">
    <location>
        <begin position="100"/>
        <end position="392"/>
    </location>
</feature>
<gene>
    <name evidence="3" type="ORF">B0J12DRAFT_338727</name>
</gene>
<evidence type="ECO:0000313" key="3">
    <source>
        <dbReference type="EMBL" id="KAH7060622.1"/>
    </source>
</evidence>
<dbReference type="InterPro" id="IPR000073">
    <property type="entry name" value="AB_hydrolase_1"/>
</dbReference>
<dbReference type="InterPro" id="IPR029058">
    <property type="entry name" value="AB_hydrolase_fold"/>
</dbReference>
<proteinExistence type="predicted"/>
<dbReference type="EMBL" id="JAGTJR010000005">
    <property type="protein sequence ID" value="KAH7060622.1"/>
    <property type="molecule type" value="Genomic_DNA"/>
</dbReference>
<dbReference type="GO" id="GO:0016787">
    <property type="term" value="F:hydrolase activity"/>
    <property type="evidence" value="ECO:0007669"/>
    <property type="project" value="UniProtKB-KW"/>
</dbReference>
<keyword evidence="1" id="KW-0732">Signal</keyword>
<evidence type="ECO:0000313" key="4">
    <source>
        <dbReference type="Proteomes" id="UP000774617"/>
    </source>
</evidence>
<keyword evidence="3" id="KW-0378">Hydrolase</keyword>
<accession>A0ABQ8GME1</accession>
<sequence>MLPKPLTSLLAISSVASAAKQCLNQTVSVDIESRNPQFDTSVIPHDNLQVTYFIQNMTRQGHNFTNEVLKGYKTITGTYNVSTQFCWDDQKTGNNPVLQILTHGIGFDKTYWDLSYNDFAYSYVDHALDAGYVTLSYDRLGIGKSQHGDPLNEIQANIEIAALRSLTSQLRSGSFPGVKTAYDTIVHVGHSFGSVQSYIFAHRYPDETQGIVLTGFALNSSFLGYFLAAGNFQLASVNSPLRFGSPDLAGTVQDFLFKYTPLFDYVQPIDVTALDQTPQNLPDGYIVPTNAGGNQFQFLEPPYFDVDIVPFIESSKQPVTLGEILTIGNIPAPNDFAGPVLVFTGDADQPFCGGDCYQTGGAAPSIPHQVQKAFPKVSDYDFTAYIQPATGHGITAHYNATGGYQVIADWLKDHQLA</sequence>